<keyword evidence="1" id="KW-0472">Membrane</keyword>
<name>A0ABD6D298_9EURY</name>
<organism evidence="2 3">
    <name type="scientific">Halohasta litorea</name>
    <dbReference type="NCBI Taxonomy" id="869891"/>
    <lineage>
        <taxon>Archaea</taxon>
        <taxon>Methanobacteriati</taxon>
        <taxon>Methanobacteriota</taxon>
        <taxon>Stenosarchaea group</taxon>
        <taxon>Halobacteria</taxon>
        <taxon>Halobacteriales</taxon>
        <taxon>Haloferacaceae</taxon>
        <taxon>Halohasta</taxon>
    </lineage>
</organism>
<keyword evidence="3" id="KW-1185">Reference proteome</keyword>
<feature type="transmembrane region" description="Helical" evidence="1">
    <location>
        <begin position="68"/>
        <end position="89"/>
    </location>
</feature>
<feature type="transmembrane region" description="Helical" evidence="1">
    <location>
        <begin position="172"/>
        <end position="193"/>
    </location>
</feature>
<sequence length="220" mass="23970">MGRDDSSREGDVELQEVLSQLDELEGTIETPEQHRELQETKHLIERLPGGEFLDDQIDKYTTRDLGEAFVGSIIFALPLLVEDGVFVIADHFLTVLVAGVPVYLVAHVLFVITLTTGLIYAVDFREVRIVNPIFGLVPRRLVGVLLISFLTSAGLMVLWGRMDIGDPTTAAVFARITVVWAAAALGASLGDILPGESKGTDLTLGNLDELIETNDGTARR</sequence>
<dbReference type="RefSeq" id="WP_256397329.1">
    <property type="nucleotide sequence ID" value="NZ_JANHDJ010000007.1"/>
</dbReference>
<feature type="transmembrane region" description="Helical" evidence="1">
    <location>
        <begin position="141"/>
        <end position="160"/>
    </location>
</feature>
<gene>
    <name evidence="2" type="ORF">ACFSBW_00355</name>
</gene>
<evidence type="ECO:0000313" key="2">
    <source>
        <dbReference type="EMBL" id="MFD1640324.1"/>
    </source>
</evidence>
<evidence type="ECO:0000313" key="3">
    <source>
        <dbReference type="Proteomes" id="UP001597052"/>
    </source>
</evidence>
<feature type="transmembrane region" description="Helical" evidence="1">
    <location>
        <begin position="95"/>
        <end position="120"/>
    </location>
</feature>
<dbReference type="AlphaFoldDB" id="A0ABD6D298"/>
<proteinExistence type="predicted"/>
<dbReference type="Proteomes" id="UP001597052">
    <property type="component" value="Unassembled WGS sequence"/>
</dbReference>
<evidence type="ECO:0000256" key="1">
    <source>
        <dbReference type="SAM" id="Phobius"/>
    </source>
</evidence>
<keyword evidence="1" id="KW-0812">Transmembrane</keyword>
<dbReference type="EMBL" id="JBHUDM010000001">
    <property type="protein sequence ID" value="MFD1640324.1"/>
    <property type="molecule type" value="Genomic_DNA"/>
</dbReference>
<reference evidence="2 3" key="1">
    <citation type="journal article" date="2019" name="Int. J. Syst. Evol. Microbiol.">
        <title>The Global Catalogue of Microorganisms (GCM) 10K type strain sequencing project: providing services to taxonomists for standard genome sequencing and annotation.</title>
        <authorList>
            <consortium name="The Broad Institute Genomics Platform"/>
            <consortium name="The Broad Institute Genome Sequencing Center for Infectious Disease"/>
            <person name="Wu L."/>
            <person name="Ma J."/>
        </authorList>
    </citation>
    <scope>NUCLEOTIDE SEQUENCE [LARGE SCALE GENOMIC DNA]</scope>
    <source>
        <strain evidence="2 3">CGMCC 1.10593</strain>
    </source>
</reference>
<protein>
    <submittedName>
        <fullName evidence="2">DUF2391 family protein</fullName>
    </submittedName>
</protein>
<keyword evidence="1" id="KW-1133">Transmembrane helix</keyword>
<accession>A0ABD6D298</accession>
<comment type="caution">
    <text evidence="2">The sequence shown here is derived from an EMBL/GenBank/DDBJ whole genome shotgun (WGS) entry which is preliminary data.</text>
</comment>